<proteinExistence type="predicted"/>
<dbReference type="AlphaFoldDB" id="A0A833VI23"/>
<reference evidence="2" key="1">
    <citation type="submission" date="2020-01" db="EMBL/GenBank/DDBJ databases">
        <title>Genome sequence of Kobresia littledalei, the first chromosome-level genome in the family Cyperaceae.</title>
        <authorList>
            <person name="Qu G."/>
        </authorList>
    </citation>
    <scope>NUCLEOTIDE SEQUENCE</scope>
    <source>
        <strain evidence="2">C.B.Clarke</strain>
        <tissue evidence="2">Leaf</tissue>
    </source>
</reference>
<organism evidence="2 3">
    <name type="scientific">Carex littledalei</name>
    <dbReference type="NCBI Taxonomy" id="544730"/>
    <lineage>
        <taxon>Eukaryota</taxon>
        <taxon>Viridiplantae</taxon>
        <taxon>Streptophyta</taxon>
        <taxon>Embryophyta</taxon>
        <taxon>Tracheophyta</taxon>
        <taxon>Spermatophyta</taxon>
        <taxon>Magnoliopsida</taxon>
        <taxon>Liliopsida</taxon>
        <taxon>Poales</taxon>
        <taxon>Cyperaceae</taxon>
        <taxon>Cyperoideae</taxon>
        <taxon>Cariceae</taxon>
        <taxon>Carex</taxon>
        <taxon>Carex subgen. Euthyceras</taxon>
    </lineage>
</organism>
<comment type="caution">
    <text evidence="2">The sequence shown here is derived from an EMBL/GenBank/DDBJ whole genome shotgun (WGS) entry which is preliminary data.</text>
</comment>
<keyword evidence="2" id="KW-0560">Oxidoreductase</keyword>
<evidence type="ECO:0000313" key="2">
    <source>
        <dbReference type="EMBL" id="KAF3324734.1"/>
    </source>
</evidence>
<feature type="compositionally biased region" description="Basic and acidic residues" evidence="1">
    <location>
        <begin position="13"/>
        <end position="22"/>
    </location>
</feature>
<dbReference type="Gene3D" id="2.60.120.330">
    <property type="entry name" value="B-lactam Antibiotic, Isopenicillin N Synthase, Chain"/>
    <property type="match status" value="1"/>
</dbReference>
<sequence>MAPTIPFLPSESSGEKTLRPSFVRDENERPKVAYNQFSCDVPVISLDGIDDRESGRRGEICRQIIAACEDWGLFQVVEQD</sequence>
<keyword evidence="3" id="KW-1185">Reference proteome</keyword>
<dbReference type="SUPFAM" id="SSF51197">
    <property type="entry name" value="Clavaminate synthase-like"/>
    <property type="match status" value="1"/>
</dbReference>
<name>A0A833VI23_9POAL</name>
<protein>
    <submittedName>
        <fullName evidence="2">Naringenin,2-oxoglutarate 3-dioxygenase-like protein</fullName>
    </submittedName>
</protein>
<gene>
    <name evidence="2" type="ORF">FCM35_KLT10891</name>
</gene>
<dbReference type="InterPro" id="IPR027443">
    <property type="entry name" value="IPNS-like_sf"/>
</dbReference>
<keyword evidence="2" id="KW-0223">Dioxygenase</keyword>
<evidence type="ECO:0000256" key="1">
    <source>
        <dbReference type="SAM" id="MobiDB-lite"/>
    </source>
</evidence>
<accession>A0A833VI23</accession>
<evidence type="ECO:0000313" key="3">
    <source>
        <dbReference type="Proteomes" id="UP000623129"/>
    </source>
</evidence>
<dbReference type="GO" id="GO:0051213">
    <property type="term" value="F:dioxygenase activity"/>
    <property type="evidence" value="ECO:0007669"/>
    <property type="project" value="UniProtKB-KW"/>
</dbReference>
<dbReference type="Proteomes" id="UP000623129">
    <property type="component" value="Unassembled WGS sequence"/>
</dbReference>
<feature type="region of interest" description="Disordered" evidence="1">
    <location>
        <begin position="1"/>
        <end position="22"/>
    </location>
</feature>
<dbReference type="EMBL" id="SWLB01000021">
    <property type="protein sequence ID" value="KAF3324734.1"/>
    <property type="molecule type" value="Genomic_DNA"/>
</dbReference>
<dbReference type="OrthoDB" id="288590at2759"/>